<dbReference type="EMBL" id="KN880470">
    <property type="protein sequence ID" value="KIY70303.1"/>
    <property type="molecule type" value="Genomic_DNA"/>
</dbReference>
<dbReference type="Proteomes" id="UP000054007">
    <property type="component" value="Unassembled WGS sequence"/>
</dbReference>
<dbReference type="AlphaFoldDB" id="A0A0D7BIB9"/>
<sequence>MSFTVLRRSLVSSSLRSTRLIAPAPLLLRRSVASSVSNRPASQAFDHAATNIKEETGNLAADVAKTIAGSNMTTQLASSLKEDTFVGLTKANLAAVPKPAMIVGLAGGIPYIGASGMTVYLAHQAGLVATGASTMDPGLALTYFDQALTFQVAYGAVMLSFLGAMHWGMEFAGLGGKQGLKRLALGASPILLAIPTLSFEPMTALTVQWLGFTALWYADARATSFGWTPKWYGQYRFYLSILVGTCILGSLFGTSYYGPVAGHGFLTHELNEIRQERRDLIKEQELPANENVKAVRQKAGEPGFVVLSRKQTEEKQ</sequence>
<proteinExistence type="predicted"/>
<evidence type="ECO:0000313" key="3">
    <source>
        <dbReference type="Proteomes" id="UP000054007"/>
    </source>
</evidence>
<keyword evidence="1" id="KW-0812">Transmembrane</keyword>
<dbReference type="Pfam" id="PF11911">
    <property type="entry name" value="DUF3429"/>
    <property type="match status" value="1"/>
</dbReference>
<reference evidence="2 3" key="1">
    <citation type="journal article" date="2015" name="Fungal Genet. Biol.">
        <title>Evolution of novel wood decay mechanisms in Agaricales revealed by the genome sequences of Fistulina hepatica and Cylindrobasidium torrendii.</title>
        <authorList>
            <person name="Floudas D."/>
            <person name="Held B.W."/>
            <person name="Riley R."/>
            <person name="Nagy L.G."/>
            <person name="Koehler G."/>
            <person name="Ransdell A.S."/>
            <person name="Younus H."/>
            <person name="Chow J."/>
            <person name="Chiniquy J."/>
            <person name="Lipzen A."/>
            <person name="Tritt A."/>
            <person name="Sun H."/>
            <person name="Haridas S."/>
            <person name="LaButti K."/>
            <person name="Ohm R.A."/>
            <person name="Kues U."/>
            <person name="Blanchette R.A."/>
            <person name="Grigoriev I.V."/>
            <person name="Minto R.E."/>
            <person name="Hibbett D.S."/>
        </authorList>
    </citation>
    <scope>NUCLEOTIDE SEQUENCE [LARGE SCALE GENOMIC DNA]</scope>
    <source>
        <strain evidence="2 3">FP15055 ss-10</strain>
    </source>
</reference>
<feature type="transmembrane region" description="Helical" evidence="1">
    <location>
        <begin position="152"/>
        <end position="169"/>
    </location>
</feature>
<keyword evidence="3" id="KW-1185">Reference proteome</keyword>
<gene>
    <name evidence="2" type="ORF">CYLTODRAFT_451867</name>
</gene>
<evidence type="ECO:0000256" key="1">
    <source>
        <dbReference type="SAM" id="Phobius"/>
    </source>
</evidence>
<accession>A0A0D7BIB9</accession>
<dbReference type="InterPro" id="IPR021836">
    <property type="entry name" value="DUF3429"/>
</dbReference>
<dbReference type="PANTHER" id="PTHR15887">
    <property type="entry name" value="TRANSMEMBRANE PROTEIN 69"/>
    <property type="match status" value="1"/>
</dbReference>
<dbReference type="STRING" id="1314674.A0A0D7BIB9"/>
<dbReference type="PANTHER" id="PTHR15887:SF1">
    <property type="entry name" value="TRANSMEMBRANE PROTEIN 69"/>
    <property type="match status" value="1"/>
</dbReference>
<keyword evidence="1" id="KW-1133">Transmembrane helix</keyword>
<keyword evidence="1" id="KW-0472">Membrane</keyword>
<name>A0A0D7BIB9_9AGAR</name>
<organism evidence="2 3">
    <name type="scientific">Cylindrobasidium torrendii FP15055 ss-10</name>
    <dbReference type="NCBI Taxonomy" id="1314674"/>
    <lineage>
        <taxon>Eukaryota</taxon>
        <taxon>Fungi</taxon>
        <taxon>Dikarya</taxon>
        <taxon>Basidiomycota</taxon>
        <taxon>Agaricomycotina</taxon>
        <taxon>Agaricomycetes</taxon>
        <taxon>Agaricomycetidae</taxon>
        <taxon>Agaricales</taxon>
        <taxon>Marasmiineae</taxon>
        <taxon>Physalacriaceae</taxon>
        <taxon>Cylindrobasidium</taxon>
    </lineage>
</organism>
<evidence type="ECO:0000313" key="2">
    <source>
        <dbReference type="EMBL" id="KIY70303.1"/>
    </source>
</evidence>
<dbReference type="OrthoDB" id="194289at2759"/>
<protein>
    <submittedName>
        <fullName evidence="2">Uncharacterized protein</fullName>
    </submittedName>
</protein>
<feature type="transmembrane region" description="Helical" evidence="1">
    <location>
        <begin position="237"/>
        <end position="258"/>
    </location>
</feature>
<feature type="transmembrane region" description="Helical" evidence="1">
    <location>
        <begin position="190"/>
        <end position="217"/>
    </location>
</feature>